<name>A0A7J7L6C9_9MAGN</name>
<keyword evidence="2" id="KW-1185">Reference proteome</keyword>
<organism evidence="1 2">
    <name type="scientific">Kingdonia uniflora</name>
    <dbReference type="NCBI Taxonomy" id="39325"/>
    <lineage>
        <taxon>Eukaryota</taxon>
        <taxon>Viridiplantae</taxon>
        <taxon>Streptophyta</taxon>
        <taxon>Embryophyta</taxon>
        <taxon>Tracheophyta</taxon>
        <taxon>Spermatophyta</taxon>
        <taxon>Magnoliopsida</taxon>
        <taxon>Ranunculales</taxon>
        <taxon>Circaeasteraceae</taxon>
        <taxon>Kingdonia</taxon>
    </lineage>
</organism>
<accession>A0A7J7L6C9</accession>
<evidence type="ECO:0000313" key="2">
    <source>
        <dbReference type="Proteomes" id="UP000541444"/>
    </source>
</evidence>
<gene>
    <name evidence="1" type="ORF">GIB67_033522</name>
</gene>
<dbReference type="Proteomes" id="UP000541444">
    <property type="component" value="Unassembled WGS sequence"/>
</dbReference>
<reference evidence="1 2" key="1">
    <citation type="journal article" date="2020" name="IScience">
        <title>Genome Sequencing of the Endangered Kingdonia uniflora (Circaeasteraceae, Ranunculales) Reveals Potential Mechanisms of Evolutionary Specialization.</title>
        <authorList>
            <person name="Sun Y."/>
            <person name="Deng T."/>
            <person name="Zhang A."/>
            <person name="Moore M.J."/>
            <person name="Landis J.B."/>
            <person name="Lin N."/>
            <person name="Zhang H."/>
            <person name="Zhang X."/>
            <person name="Huang J."/>
            <person name="Zhang X."/>
            <person name="Sun H."/>
            <person name="Wang H."/>
        </authorList>
    </citation>
    <scope>NUCLEOTIDE SEQUENCE [LARGE SCALE GENOMIC DNA]</scope>
    <source>
        <strain evidence="1">TB1705</strain>
        <tissue evidence="1">Leaf</tissue>
    </source>
</reference>
<comment type="caution">
    <text evidence="1">The sequence shown here is derived from an EMBL/GenBank/DDBJ whole genome shotgun (WGS) entry which is preliminary data.</text>
</comment>
<sequence>MGFISILSSADLRPGISECMAWILLVRSSKVMNCGGGIAIKEVDKDLQGKEKLYNLKKSYSEQIESLAKDQIALDRLFIE</sequence>
<protein>
    <submittedName>
        <fullName evidence="1">Uncharacterized protein</fullName>
    </submittedName>
</protein>
<dbReference type="EMBL" id="JACGCM010002614">
    <property type="protein sequence ID" value="KAF6138108.1"/>
    <property type="molecule type" value="Genomic_DNA"/>
</dbReference>
<evidence type="ECO:0000313" key="1">
    <source>
        <dbReference type="EMBL" id="KAF6138108.1"/>
    </source>
</evidence>
<dbReference type="AlphaFoldDB" id="A0A7J7L6C9"/>
<proteinExistence type="predicted"/>